<gene>
    <name evidence="2" type="ORF">GSOID_T00003324001</name>
</gene>
<dbReference type="Proteomes" id="UP000001307">
    <property type="component" value="Unassembled WGS sequence"/>
</dbReference>
<dbReference type="AlphaFoldDB" id="E4X7A1"/>
<name>E4X7A1_OIKDI</name>
<evidence type="ECO:0000313" key="2">
    <source>
        <dbReference type="EMBL" id="CBY07961.1"/>
    </source>
</evidence>
<evidence type="ECO:0000256" key="1">
    <source>
        <dbReference type="PROSITE-ProRule" id="PRU00221"/>
    </source>
</evidence>
<dbReference type="PANTHER" id="PTHR19920">
    <property type="entry name" value="WD40 PROTEIN CIAO1"/>
    <property type="match status" value="1"/>
</dbReference>
<dbReference type="PANTHER" id="PTHR19920:SF0">
    <property type="entry name" value="CYTOSOLIC IRON-SULFUR PROTEIN ASSEMBLY PROTEIN CIAO1-RELATED"/>
    <property type="match status" value="1"/>
</dbReference>
<dbReference type="InterPro" id="IPR036322">
    <property type="entry name" value="WD40_repeat_dom_sf"/>
</dbReference>
<keyword evidence="3" id="KW-1185">Reference proteome</keyword>
<dbReference type="SMART" id="SM00320">
    <property type="entry name" value="WD40"/>
    <property type="match status" value="7"/>
</dbReference>
<dbReference type="SUPFAM" id="SSF50978">
    <property type="entry name" value="WD40 repeat-like"/>
    <property type="match status" value="1"/>
</dbReference>
<feature type="repeat" description="WD" evidence="1">
    <location>
        <begin position="140"/>
        <end position="172"/>
    </location>
</feature>
<dbReference type="PROSITE" id="PS50294">
    <property type="entry name" value="WD_REPEATS_REGION"/>
    <property type="match status" value="2"/>
</dbReference>
<reference evidence="2" key="1">
    <citation type="journal article" date="2010" name="Science">
        <title>Plasticity of animal genome architecture unmasked by rapid evolution of a pelagic tunicate.</title>
        <authorList>
            <person name="Denoeud F."/>
            <person name="Henriet S."/>
            <person name="Mungpakdee S."/>
            <person name="Aury J.M."/>
            <person name="Da Silva C."/>
            <person name="Brinkmann H."/>
            <person name="Mikhaleva J."/>
            <person name="Olsen L.C."/>
            <person name="Jubin C."/>
            <person name="Canestro C."/>
            <person name="Bouquet J.M."/>
            <person name="Danks G."/>
            <person name="Poulain J."/>
            <person name="Campsteijn C."/>
            <person name="Adamski M."/>
            <person name="Cross I."/>
            <person name="Yadetie F."/>
            <person name="Muffato M."/>
            <person name="Louis A."/>
            <person name="Butcher S."/>
            <person name="Tsagkogeorga G."/>
            <person name="Konrad A."/>
            <person name="Singh S."/>
            <person name="Jensen M.F."/>
            <person name="Cong E.H."/>
            <person name="Eikeseth-Otteraa H."/>
            <person name="Noel B."/>
            <person name="Anthouard V."/>
            <person name="Porcel B.M."/>
            <person name="Kachouri-Lafond R."/>
            <person name="Nishino A."/>
            <person name="Ugolini M."/>
            <person name="Chourrout P."/>
            <person name="Nishida H."/>
            <person name="Aasland R."/>
            <person name="Huzurbazar S."/>
            <person name="Westhof E."/>
            <person name="Delsuc F."/>
            <person name="Lehrach H."/>
            <person name="Reinhardt R."/>
            <person name="Weissenbach J."/>
            <person name="Roy S.W."/>
            <person name="Artiguenave F."/>
            <person name="Postlethwait J.H."/>
            <person name="Manak J.R."/>
            <person name="Thompson E.M."/>
            <person name="Jaillon O."/>
            <person name="Du Pasquier L."/>
            <person name="Boudinot P."/>
            <person name="Liberles D.A."/>
            <person name="Volff J.N."/>
            <person name="Philippe H."/>
            <person name="Lenhard B."/>
            <person name="Roest Crollius H."/>
            <person name="Wincker P."/>
            <person name="Chourrout D."/>
        </authorList>
    </citation>
    <scope>NUCLEOTIDE SEQUENCE [LARGE SCALE GENOMIC DNA]</scope>
</reference>
<dbReference type="OrthoDB" id="284782at2759"/>
<proteinExistence type="predicted"/>
<dbReference type="GO" id="GO:0016226">
    <property type="term" value="P:iron-sulfur cluster assembly"/>
    <property type="evidence" value="ECO:0007669"/>
    <property type="project" value="TreeGrafter"/>
</dbReference>
<dbReference type="Gene3D" id="2.130.10.10">
    <property type="entry name" value="YVTN repeat-like/Quinoprotein amine dehydrogenase"/>
    <property type="match status" value="1"/>
</dbReference>
<organism evidence="2">
    <name type="scientific">Oikopleura dioica</name>
    <name type="common">Tunicate</name>
    <dbReference type="NCBI Taxonomy" id="34765"/>
    <lineage>
        <taxon>Eukaryota</taxon>
        <taxon>Metazoa</taxon>
        <taxon>Chordata</taxon>
        <taxon>Tunicata</taxon>
        <taxon>Appendicularia</taxon>
        <taxon>Copelata</taxon>
        <taxon>Oikopleuridae</taxon>
        <taxon>Oikopleura</taxon>
    </lineage>
</organism>
<feature type="repeat" description="WD" evidence="1">
    <location>
        <begin position="184"/>
        <end position="225"/>
    </location>
</feature>
<feature type="repeat" description="WD" evidence="1">
    <location>
        <begin position="95"/>
        <end position="127"/>
    </location>
</feature>
<protein>
    <submittedName>
        <fullName evidence="2">Uncharacterized protein</fullName>
    </submittedName>
</protein>
<evidence type="ECO:0000313" key="3">
    <source>
        <dbReference type="Proteomes" id="UP000001307"/>
    </source>
</evidence>
<dbReference type="GO" id="GO:0097361">
    <property type="term" value="C:cytosolic [4Fe-4S] assembly targeting complex"/>
    <property type="evidence" value="ECO:0007669"/>
    <property type="project" value="TreeGrafter"/>
</dbReference>
<dbReference type="InterPro" id="IPR015943">
    <property type="entry name" value="WD40/YVTN_repeat-like_dom_sf"/>
</dbReference>
<sequence length="305" mass="33728">MEAKLKIAKSEVLHKDRVWSVSWGHKDGIIASTSGDCSLKLWDKSLSPLDSFVHDRTVRRVKFAPDGKQLAICSFNGKVLIYKLENGVFEEYAELEGHESEVKSISWSADSSLLATCGRDKSVWVWECWEDGDYECAGVITSHSADVKDICFHPYDCILVSVSYDMTVKLFKEFDGEWDCIQTLTGHTDTVWCASWRPDGAKLATAGSDLCVRVLAFTNGKLELEANIQGIHDRTIYSVDWGEKGIVTGCADNKIRLLQESEGAWICVDSIAVMSDVNSVAWSKSGQQIAAGTDDGDLVLVDLVE</sequence>
<dbReference type="PROSITE" id="PS50082">
    <property type="entry name" value="WD_REPEATS_2"/>
    <property type="match status" value="4"/>
</dbReference>
<accession>E4X7A1</accession>
<dbReference type="CDD" id="cd00200">
    <property type="entry name" value="WD40"/>
    <property type="match status" value="1"/>
</dbReference>
<dbReference type="InParanoid" id="E4X7A1"/>
<feature type="repeat" description="WD" evidence="1">
    <location>
        <begin position="11"/>
        <end position="43"/>
    </location>
</feature>
<dbReference type="Pfam" id="PF00400">
    <property type="entry name" value="WD40"/>
    <property type="match status" value="6"/>
</dbReference>
<dbReference type="InterPro" id="IPR001680">
    <property type="entry name" value="WD40_rpt"/>
</dbReference>
<keyword evidence="1" id="KW-0853">WD repeat</keyword>
<dbReference type="EMBL" id="FN653027">
    <property type="protein sequence ID" value="CBY07961.1"/>
    <property type="molecule type" value="Genomic_DNA"/>
</dbReference>